<evidence type="ECO:0000313" key="7">
    <source>
        <dbReference type="EMBL" id="GFR50029.1"/>
    </source>
</evidence>
<dbReference type="InterPro" id="IPR027417">
    <property type="entry name" value="P-loop_NTPase"/>
</dbReference>
<dbReference type="PANTHER" id="PTHR45766">
    <property type="entry name" value="DNA ANNEALING HELICASE AND ENDONUCLEASE ZRANB3 FAMILY MEMBER"/>
    <property type="match status" value="1"/>
</dbReference>
<proteinExistence type="predicted"/>
<dbReference type="SUPFAM" id="SSF52540">
    <property type="entry name" value="P-loop containing nucleoside triphosphate hydrolases"/>
    <property type="match status" value="1"/>
</dbReference>
<keyword evidence="1" id="KW-0547">Nucleotide-binding</keyword>
<evidence type="ECO:0000259" key="6">
    <source>
        <dbReference type="Pfam" id="PF00176"/>
    </source>
</evidence>
<dbReference type="GO" id="GO:0004520">
    <property type="term" value="F:DNA endonuclease activity"/>
    <property type="evidence" value="ECO:0007669"/>
    <property type="project" value="TreeGrafter"/>
</dbReference>
<dbReference type="Gene3D" id="3.40.50.10810">
    <property type="entry name" value="Tandem AAA-ATPase domain"/>
    <property type="match status" value="1"/>
</dbReference>
<evidence type="ECO:0000256" key="2">
    <source>
        <dbReference type="ARBA" id="ARBA00022801"/>
    </source>
</evidence>
<reference evidence="7 8" key="1">
    <citation type="journal article" date="2021" name="Sci. Rep.">
        <title>Genome sequencing of the multicellular alga Astrephomene provides insights into convergent evolution of germ-soma differentiation.</title>
        <authorList>
            <person name="Yamashita S."/>
            <person name="Yamamoto K."/>
            <person name="Matsuzaki R."/>
            <person name="Suzuki S."/>
            <person name="Yamaguchi H."/>
            <person name="Hirooka S."/>
            <person name="Minakuchi Y."/>
            <person name="Miyagishima S."/>
            <person name="Kawachi M."/>
            <person name="Toyoda A."/>
            <person name="Nozaki H."/>
        </authorList>
    </citation>
    <scope>NUCLEOTIDE SEQUENCE [LARGE SCALE GENOMIC DNA]</scope>
    <source>
        <strain evidence="7 8">NIES-4017</strain>
    </source>
</reference>
<evidence type="ECO:0000256" key="1">
    <source>
        <dbReference type="ARBA" id="ARBA00022741"/>
    </source>
</evidence>
<evidence type="ECO:0000256" key="5">
    <source>
        <dbReference type="SAM" id="MobiDB-lite"/>
    </source>
</evidence>
<evidence type="ECO:0000256" key="3">
    <source>
        <dbReference type="ARBA" id="ARBA00022806"/>
    </source>
</evidence>
<dbReference type="GO" id="GO:0005524">
    <property type="term" value="F:ATP binding"/>
    <property type="evidence" value="ECO:0007669"/>
    <property type="project" value="UniProtKB-KW"/>
</dbReference>
<evidence type="ECO:0000313" key="8">
    <source>
        <dbReference type="Proteomes" id="UP001054857"/>
    </source>
</evidence>
<dbReference type="InterPro" id="IPR038718">
    <property type="entry name" value="SNF2-like_sf"/>
</dbReference>
<dbReference type="InterPro" id="IPR000330">
    <property type="entry name" value="SNF2_N"/>
</dbReference>
<keyword evidence="4" id="KW-0067">ATP-binding</keyword>
<dbReference type="GO" id="GO:0006281">
    <property type="term" value="P:DNA repair"/>
    <property type="evidence" value="ECO:0007669"/>
    <property type="project" value="TreeGrafter"/>
</dbReference>
<keyword evidence="2" id="KW-0378">Hydrolase</keyword>
<evidence type="ECO:0000256" key="4">
    <source>
        <dbReference type="ARBA" id="ARBA00022840"/>
    </source>
</evidence>
<keyword evidence="3" id="KW-0347">Helicase</keyword>
<name>A0AAD3HQF7_9CHLO</name>
<feature type="region of interest" description="Disordered" evidence="5">
    <location>
        <begin position="63"/>
        <end position="134"/>
    </location>
</feature>
<feature type="non-terminal residue" evidence="7">
    <location>
        <position position="353"/>
    </location>
</feature>
<accession>A0AAD3HQF7</accession>
<dbReference type="Proteomes" id="UP001054857">
    <property type="component" value="Unassembled WGS sequence"/>
</dbReference>
<dbReference type="AlphaFoldDB" id="A0AAD3HQF7"/>
<comment type="caution">
    <text evidence="7">The sequence shown here is derived from an EMBL/GenBank/DDBJ whole genome shotgun (WGS) entry which is preliminary data.</text>
</comment>
<dbReference type="GO" id="GO:0031297">
    <property type="term" value="P:replication fork processing"/>
    <property type="evidence" value="ECO:0007669"/>
    <property type="project" value="TreeGrafter"/>
</dbReference>
<organism evidence="7 8">
    <name type="scientific">Astrephomene gubernaculifera</name>
    <dbReference type="NCBI Taxonomy" id="47775"/>
    <lineage>
        <taxon>Eukaryota</taxon>
        <taxon>Viridiplantae</taxon>
        <taxon>Chlorophyta</taxon>
        <taxon>core chlorophytes</taxon>
        <taxon>Chlorophyceae</taxon>
        <taxon>CS clade</taxon>
        <taxon>Chlamydomonadales</taxon>
        <taxon>Astrephomenaceae</taxon>
        <taxon>Astrephomene</taxon>
    </lineage>
</organism>
<feature type="compositionally biased region" description="Low complexity" evidence="5">
    <location>
        <begin position="63"/>
        <end position="75"/>
    </location>
</feature>
<dbReference type="GO" id="GO:0043596">
    <property type="term" value="C:nuclear replication fork"/>
    <property type="evidence" value="ECO:0007669"/>
    <property type="project" value="TreeGrafter"/>
</dbReference>
<dbReference type="GO" id="GO:0004386">
    <property type="term" value="F:helicase activity"/>
    <property type="evidence" value="ECO:0007669"/>
    <property type="project" value="UniProtKB-KW"/>
</dbReference>
<dbReference type="GO" id="GO:0016787">
    <property type="term" value="F:hydrolase activity"/>
    <property type="evidence" value="ECO:0007669"/>
    <property type="project" value="UniProtKB-KW"/>
</dbReference>
<dbReference type="EMBL" id="BMAR01000034">
    <property type="protein sequence ID" value="GFR50029.1"/>
    <property type="molecule type" value="Genomic_DNA"/>
</dbReference>
<gene>
    <name evidence="7" type="ORF">Agub_g12179</name>
</gene>
<dbReference type="PANTHER" id="PTHR45766:SF3">
    <property type="entry name" value="DNA ANNEALING HELICASE AND ENDONUCLEASE ZRANB3"/>
    <property type="match status" value="1"/>
</dbReference>
<keyword evidence="8" id="KW-1185">Reference proteome</keyword>
<sequence>MSQLRVEQPRPQGVYPRCSSCGEEAIARMAKTDSNYGRWFFKCPQDHPNPWFWADQYLPPAGGAAAAGARAAGPHGAHGAGSGAAHPPSTPQQQHPGPRAFGSPAGAVPFPGFGNAPQSPQPALVNPYAAHPNPPPAPGVGQGIVVHVQVLDSCRRELGLSLPVFHEPFRGVFMQLDSRSTGRRWDPHLKCWRVRADSYPQFQQHLRQHGYQLKDAPPEVISILVHHNSRFNPKMSMQEAGQFAVSRVSPSLWSRLFRYQREGVVAGVRLGGRMLLADEMGLGKTVQALALLSCYPEDWPLLVVCPTSLRYTWQAAIQEWLPPSLRPAERDLWLITASADWKKLAERAEDGGG</sequence>
<feature type="domain" description="SNF2 N-terminal" evidence="6">
    <location>
        <begin position="274"/>
        <end position="326"/>
    </location>
</feature>
<dbReference type="Pfam" id="PF00176">
    <property type="entry name" value="SNF2-rel_dom"/>
    <property type="match status" value="1"/>
</dbReference>
<protein>
    <recommendedName>
        <fullName evidence="6">SNF2 N-terminal domain-containing protein</fullName>
    </recommendedName>
</protein>